<dbReference type="EMBL" id="BDRX01000100">
    <property type="protein sequence ID" value="GBF97451.1"/>
    <property type="molecule type" value="Genomic_DNA"/>
</dbReference>
<dbReference type="PROSITE" id="PS00646">
    <property type="entry name" value="RIBOSOMAL_S13_1"/>
    <property type="match status" value="1"/>
</dbReference>
<reference evidence="5 6" key="1">
    <citation type="journal article" date="2018" name="Sci. Rep.">
        <title>Raphidocelis subcapitata (=Pseudokirchneriella subcapitata) provides an insight into genome evolution and environmental adaptations in the Sphaeropleales.</title>
        <authorList>
            <person name="Suzuki S."/>
            <person name="Yamaguchi H."/>
            <person name="Nakajima N."/>
            <person name="Kawachi M."/>
        </authorList>
    </citation>
    <scope>NUCLEOTIDE SEQUENCE [LARGE SCALE GENOMIC DNA]</scope>
    <source>
        <strain evidence="5 6">NIES-35</strain>
    </source>
</reference>
<dbReference type="STRING" id="307507.A0A2V0PC68"/>
<proteinExistence type="inferred from homology"/>
<dbReference type="GO" id="GO:0015935">
    <property type="term" value="C:small ribosomal subunit"/>
    <property type="evidence" value="ECO:0007669"/>
    <property type="project" value="TreeGrafter"/>
</dbReference>
<evidence type="ECO:0000256" key="2">
    <source>
        <dbReference type="ARBA" id="ARBA00022980"/>
    </source>
</evidence>
<name>A0A2V0PC68_9CHLO</name>
<dbReference type="PANTHER" id="PTHR10871">
    <property type="entry name" value="30S RIBOSOMAL PROTEIN S13/40S RIBOSOMAL PROTEIN S18"/>
    <property type="match status" value="1"/>
</dbReference>
<dbReference type="PROSITE" id="PS50159">
    <property type="entry name" value="RIBOSOMAL_S13_2"/>
    <property type="match status" value="1"/>
</dbReference>
<evidence type="ECO:0000256" key="1">
    <source>
        <dbReference type="ARBA" id="ARBA00008080"/>
    </source>
</evidence>
<dbReference type="InterPro" id="IPR027437">
    <property type="entry name" value="Rbsml_uS13_C"/>
</dbReference>
<dbReference type="InterPro" id="IPR018269">
    <property type="entry name" value="Ribosomal_uS13_CS"/>
</dbReference>
<dbReference type="Gene3D" id="1.10.8.50">
    <property type="match status" value="1"/>
</dbReference>
<dbReference type="AlphaFoldDB" id="A0A2V0PC68"/>
<dbReference type="InterPro" id="IPR010979">
    <property type="entry name" value="Ribosomal_uS13-like_H2TH"/>
</dbReference>
<accession>A0A2V0PC68</accession>
<dbReference type="Pfam" id="PF00416">
    <property type="entry name" value="Ribosomal_S13"/>
    <property type="match status" value="1"/>
</dbReference>
<dbReference type="GO" id="GO:0005739">
    <property type="term" value="C:mitochondrion"/>
    <property type="evidence" value="ECO:0007669"/>
    <property type="project" value="TreeGrafter"/>
</dbReference>
<gene>
    <name evidence="5" type="ORF">Rsub_10374</name>
</gene>
<dbReference type="Gene3D" id="4.10.910.10">
    <property type="entry name" value="30s ribosomal protein s13, domain 2"/>
    <property type="match status" value="1"/>
</dbReference>
<dbReference type="GO" id="GO:0006412">
    <property type="term" value="P:translation"/>
    <property type="evidence" value="ECO:0007669"/>
    <property type="project" value="InterPro"/>
</dbReference>
<sequence>MPLAIAKTLLPDTATFYVALGRVFGIGKATGLAIAEEVGISREARVMDLKAAHIRQVTAILNERYKIGDELKRSIRDDVLRLIEANTYRGRRHELGLPVRGQRTSTNAQTCRKFKRHIMYDVR</sequence>
<organism evidence="5 6">
    <name type="scientific">Raphidocelis subcapitata</name>
    <dbReference type="NCBI Taxonomy" id="307507"/>
    <lineage>
        <taxon>Eukaryota</taxon>
        <taxon>Viridiplantae</taxon>
        <taxon>Chlorophyta</taxon>
        <taxon>core chlorophytes</taxon>
        <taxon>Chlorophyceae</taxon>
        <taxon>CS clade</taxon>
        <taxon>Sphaeropleales</taxon>
        <taxon>Selenastraceae</taxon>
        <taxon>Raphidocelis</taxon>
    </lineage>
</organism>
<protein>
    <submittedName>
        <fullName evidence="5">Ribosomal protein S13 mitochondrial</fullName>
    </submittedName>
</protein>
<dbReference type="Proteomes" id="UP000247498">
    <property type="component" value="Unassembled WGS sequence"/>
</dbReference>
<comment type="caution">
    <text evidence="5">The sequence shown here is derived from an EMBL/GenBank/DDBJ whole genome shotgun (WGS) entry which is preliminary data.</text>
</comment>
<dbReference type="OrthoDB" id="525520at2759"/>
<dbReference type="InterPro" id="IPR001892">
    <property type="entry name" value="Ribosomal_uS13"/>
</dbReference>
<keyword evidence="6" id="KW-1185">Reference proteome</keyword>
<keyword evidence="2 4" id="KW-0689">Ribosomal protein</keyword>
<evidence type="ECO:0000256" key="4">
    <source>
        <dbReference type="RuleBase" id="RU003830"/>
    </source>
</evidence>
<dbReference type="SUPFAM" id="SSF46946">
    <property type="entry name" value="S13-like H2TH domain"/>
    <property type="match status" value="1"/>
</dbReference>
<dbReference type="GO" id="GO:0003735">
    <property type="term" value="F:structural constituent of ribosome"/>
    <property type="evidence" value="ECO:0007669"/>
    <property type="project" value="InterPro"/>
</dbReference>
<evidence type="ECO:0000313" key="6">
    <source>
        <dbReference type="Proteomes" id="UP000247498"/>
    </source>
</evidence>
<evidence type="ECO:0000256" key="3">
    <source>
        <dbReference type="ARBA" id="ARBA00023274"/>
    </source>
</evidence>
<comment type="similarity">
    <text evidence="1 4">Belongs to the universal ribosomal protein uS13 family.</text>
</comment>
<dbReference type="PANTHER" id="PTHR10871:SF1">
    <property type="entry name" value="SMALL RIBOSOMAL SUBUNIT PROTEIN US13M"/>
    <property type="match status" value="1"/>
</dbReference>
<dbReference type="InParanoid" id="A0A2V0PC68"/>
<dbReference type="GO" id="GO:0003723">
    <property type="term" value="F:RNA binding"/>
    <property type="evidence" value="ECO:0007669"/>
    <property type="project" value="InterPro"/>
</dbReference>
<keyword evidence="3 4" id="KW-0687">Ribonucleoprotein</keyword>
<dbReference type="PIRSF" id="PIRSF002134">
    <property type="entry name" value="Ribosomal_S13"/>
    <property type="match status" value="1"/>
</dbReference>
<evidence type="ECO:0000313" key="5">
    <source>
        <dbReference type="EMBL" id="GBF97451.1"/>
    </source>
</evidence>